<accession>A0A4Z0H0N0</accession>
<name>A0A4Z0H0N0_9BACI</name>
<evidence type="ECO:0000313" key="3">
    <source>
        <dbReference type="Proteomes" id="UP000297982"/>
    </source>
</evidence>
<feature type="transmembrane region" description="Helical" evidence="1">
    <location>
        <begin position="102"/>
        <end position="124"/>
    </location>
</feature>
<evidence type="ECO:0000313" key="2">
    <source>
        <dbReference type="EMBL" id="TGB03529.1"/>
    </source>
</evidence>
<proteinExistence type="predicted"/>
<keyword evidence="1" id="KW-0472">Membrane</keyword>
<keyword evidence="1" id="KW-1133">Transmembrane helix</keyword>
<dbReference type="Proteomes" id="UP000297982">
    <property type="component" value="Unassembled WGS sequence"/>
</dbReference>
<dbReference type="STRING" id="192814.GCA_900166575_00395"/>
<organism evidence="2 3">
    <name type="scientific">Halobacillus salinus</name>
    <dbReference type="NCBI Taxonomy" id="192814"/>
    <lineage>
        <taxon>Bacteria</taxon>
        <taxon>Bacillati</taxon>
        <taxon>Bacillota</taxon>
        <taxon>Bacilli</taxon>
        <taxon>Bacillales</taxon>
        <taxon>Bacillaceae</taxon>
        <taxon>Halobacillus</taxon>
    </lineage>
</organism>
<evidence type="ECO:0000256" key="1">
    <source>
        <dbReference type="SAM" id="Phobius"/>
    </source>
</evidence>
<gene>
    <name evidence="2" type="ORF">E4663_00555</name>
</gene>
<keyword evidence="3" id="KW-1185">Reference proteome</keyword>
<dbReference type="EMBL" id="SRJC01000001">
    <property type="protein sequence ID" value="TGB03529.1"/>
    <property type="molecule type" value="Genomic_DNA"/>
</dbReference>
<comment type="caution">
    <text evidence="2">The sequence shown here is derived from an EMBL/GenBank/DDBJ whole genome shotgun (WGS) entry which is preliminary data.</text>
</comment>
<dbReference type="AlphaFoldDB" id="A0A4Z0H0N0"/>
<protein>
    <submittedName>
        <fullName evidence="2">Uncharacterized protein</fullName>
    </submittedName>
</protein>
<keyword evidence="1" id="KW-0812">Transmembrane</keyword>
<dbReference type="RefSeq" id="WP_135326260.1">
    <property type="nucleotide sequence ID" value="NZ_SRJC01000001.1"/>
</dbReference>
<sequence length="125" mass="14320">MKRKTVAQILLLIISALLFTFSIELPVLGFKKLEFQQETSTHQVISYNWYGKEVKEQPFKGDPKEALSLFQKQDRVQKIQVGVVIAALLTLALWWSRGKKRYIYASALAVPILVIVDIMVVHNFS</sequence>
<feature type="transmembrane region" description="Helical" evidence="1">
    <location>
        <begin position="79"/>
        <end position="95"/>
    </location>
</feature>
<reference evidence="2 3" key="1">
    <citation type="journal article" date="2003" name="Int. J. Syst. Evol. Microbiol.">
        <title>Halobacillus salinus sp. nov., isolated from a salt lake on the coast of the East Sea in Korea.</title>
        <authorList>
            <person name="Yoon J.H."/>
            <person name="Kang K.H."/>
            <person name="Park Y.H."/>
        </authorList>
    </citation>
    <scope>NUCLEOTIDE SEQUENCE [LARGE SCALE GENOMIC DNA]</scope>
    <source>
        <strain evidence="2 3">HSL-3</strain>
    </source>
</reference>